<proteinExistence type="predicted"/>
<dbReference type="PANTHER" id="PTHR46910">
    <property type="entry name" value="TRANSCRIPTION FACTOR PDR1"/>
    <property type="match status" value="1"/>
</dbReference>
<evidence type="ECO:0000256" key="1">
    <source>
        <dbReference type="ARBA" id="ARBA00004123"/>
    </source>
</evidence>
<dbReference type="GO" id="GO:0003677">
    <property type="term" value="F:DNA binding"/>
    <property type="evidence" value="ECO:0007669"/>
    <property type="project" value="UniProtKB-KW"/>
</dbReference>
<dbReference type="GO" id="GO:0003700">
    <property type="term" value="F:DNA-binding transcription factor activity"/>
    <property type="evidence" value="ECO:0007669"/>
    <property type="project" value="InterPro"/>
</dbReference>
<dbReference type="GO" id="GO:0008270">
    <property type="term" value="F:zinc ion binding"/>
    <property type="evidence" value="ECO:0007669"/>
    <property type="project" value="InterPro"/>
</dbReference>
<evidence type="ECO:0000256" key="3">
    <source>
        <dbReference type="ARBA" id="ARBA00023125"/>
    </source>
</evidence>
<reference evidence="6" key="1">
    <citation type="journal article" date="2020" name="Stud. Mycol.">
        <title>101 Dothideomycetes genomes: a test case for predicting lifestyles and emergence of pathogens.</title>
        <authorList>
            <person name="Haridas S."/>
            <person name="Albert R."/>
            <person name="Binder M."/>
            <person name="Bloem J."/>
            <person name="Labutti K."/>
            <person name="Salamov A."/>
            <person name="Andreopoulos B."/>
            <person name="Baker S."/>
            <person name="Barry K."/>
            <person name="Bills G."/>
            <person name="Bluhm B."/>
            <person name="Cannon C."/>
            <person name="Castanera R."/>
            <person name="Culley D."/>
            <person name="Daum C."/>
            <person name="Ezra D."/>
            <person name="Gonzalez J."/>
            <person name="Henrissat B."/>
            <person name="Kuo A."/>
            <person name="Liang C."/>
            <person name="Lipzen A."/>
            <person name="Lutzoni F."/>
            <person name="Magnuson J."/>
            <person name="Mondo S."/>
            <person name="Nolan M."/>
            <person name="Ohm R."/>
            <person name="Pangilinan J."/>
            <person name="Park H.-J."/>
            <person name="Ramirez L."/>
            <person name="Alfaro M."/>
            <person name="Sun H."/>
            <person name="Tritt A."/>
            <person name="Yoshinaga Y."/>
            <person name="Zwiers L.-H."/>
            <person name="Turgeon B."/>
            <person name="Goodwin S."/>
            <person name="Spatafora J."/>
            <person name="Crous P."/>
            <person name="Grigoriev I."/>
        </authorList>
    </citation>
    <scope>NUCLEOTIDE SEQUENCE</scope>
    <source>
        <strain evidence="6">CBS 183.55</strain>
    </source>
</reference>
<evidence type="ECO:0000256" key="4">
    <source>
        <dbReference type="ARBA" id="ARBA00023242"/>
    </source>
</evidence>
<dbReference type="Pfam" id="PF04082">
    <property type="entry name" value="Fungal_trans"/>
    <property type="match status" value="1"/>
</dbReference>
<comment type="subcellular location">
    <subcellularLocation>
        <location evidence="1">Nucleus</location>
    </subcellularLocation>
</comment>
<dbReference type="AlphaFoldDB" id="A0A6A5R512"/>
<dbReference type="Proteomes" id="UP000800082">
    <property type="component" value="Unassembled WGS sequence"/>
</dbReference>
<keyword evidence="2" id="KW-0479">Metal-binding</keyword>
<keyword evidence="7" id="KW-1185">Reference proteome</keyword>
<dbReference type="SMART" id="SM00906">
    <property type="entry name" value="Fungal_trans"/>
    <property type="match status" value="1"/>
</dbReference>
<evidence type="ECO:0000259" key="5">
    <source>
        <dbReference type="SMART" id="SM00906"/>
    </source>
</evidence>
<dbReference type="InterPro" id="IPR050987">
    <property type="entry name" value="AtrR-like"/>
</dbReference>
<dbReference type="OrthoDB" id="3364175at2759"/>
<dbReference type="RefSeq" id="XP_033442514.1">
    <property type="nucleotide sequence ID" value="XM_033589841.1"/>
</dbReference>
<feature type="domain" description="Xylanolytic transcriptional activator regulatory" evidence="5">
    <location>
        <begin position="211"/>
        <end position="284"/>
    </location>
</feature>
<name>A0A6A5R512_9PLEO</name>
<protein>
    <recommendedName>
        <fullName evidence="5">Xylanolytic transcriptional activator regulatory domain-containing protein</fullName>
    </recommendedName>
</protein>
<keyword evidence="3" id="KW-0238">DNA-binding</keyword>
<evidence type="ECO:0000313" key="7">
    <source>
        <dbReference type="Proteomes" id="UP000800082"/>
    </source>
</evidence>
<dbReference type="GeneID" id="54347490"/>
<dbReference type="EMBL" id="ML979040">
    <property type="protein sequence ID" value="KAF1922260.1"/>
    <property type="molecule type" value="Genomic_DNA"/>
</dbReference>
<keyword evidence="4" id="KW-0539">Nucleus</keyword>
<evidence type="ECO:0000256" key="2">
    <source>
        <dbReference type="ARBA" id="ARBA00022723"/>
    </source>
</evidence>
<organism evidence="6 7">
    <name type="scientific">Didymella exigua CBS 183.55</name>
    <dbReference type="NCBI Taxonomy" id="1150837"/>
    <lineage>
        <taxon>Eukaryota</taxon>
        <taxon>Fungi</taxon>
        <taxon>Dikarya</taxon>
        <taxon>Ascomycota</taxon>
        <taxon>Pezizomycotina</taxon>
        <taxon>Dothideomycetes</taxon>
        <taxon>Pleosporomycetidae</taxon>
        <taxon>Pleosporales</taxon>
        <taxon>Pleosporineae</taxon>
        <taxon>Didymellaceae</taxon>
        <taxon>Didymella</taxon>
    </lineage>
</organism>
<dbReference type="PANTHER" id="PTHR46910:SF3">
    <property type="entry name" value="HALOTOLERANCE PROTEIN 9-RELATED"/>
    <property type="match status" value="1"/>
</dbReference>
<dbReference type="GO" id="GO:0006351">
    <property type="term" value="P:DNA-templated transcription"/>
    <property type="evidence" value="ECO:0007669"/>
    <property type="project" value="InterPro"/>
</dbReference>
<sequence>MKTLMQQGFSRISTPLTSGISVSTRLSSRGSLTASPGPSSNHAFFRSVSRCFFHFLRSAPLQHDQSQLLTTAMLTDDGNEAKASTASHMASLENPFLATLPAMSESLLMLDRFFATTAPILPFIAKATLITSLRELTSGSCEPGSWTKRALVNIAFAHSCMVVGDIRSDIFFRRSLHCVISETLRGANIRLIQALLLVTSYQQQQQMSVKSWTYHALAVKAAFQLGLHCPSSYKEISPSDAELSKRLWYCLINQDRMLCMCLGRPCLIPSHYICTPRLEDPNSTCRISSIGHDYQTESLLHHKYQTDLYCIVASVLSDMYQHNIEREESLSTWTLLATRLKLFHLFEEWNRKLDPGLELITPQEVSTILSSQRVEDRFRLSLTMHYYRALILLNGPVLTQVLDIAIGSSHTNAEAVPFVEHCLPTLRSDFVALENMHQILSVLSQSEDFLNQNNMWWLCNHASSSVAMHLFCLALLYQVHPNLEVLIGIPAVKIRQVLGECLDNMRLLQRTSVLFRRAREAIHRFTQKLDSVSSVRERNTPSTVVSDIARPFDFDFTQYDLSTTNDLLGQSDLDLLLGDGLYC</sequence>
<evidence type="ECO:0000313" key="6">
    <source>
        <dbReference type="EMBL" id="KAF1922260.1"/>
    </source>
</evidence>
<dbReference type="InterPro" id="IPR007219">
    <property type="entry name" value="XnlR_reg_dom"/>
</dbReference>
<accession>A0A6A5R512</accession>
<gene>
    <name evidence="6" type="ORF">M421DRAFT_379949</name>
</gene>
<dbReference type="CDD" id="cd12148">
    <property type="entry name" value="fungal_TF_MHR"/>
    <property type="match status" value="1"/>
</dbReference>
<dbReference type="GO" id="GO:0005634">
    <property type="term" value="C:nucleus"/>
    <property type="evidence" value="ECO:0007669"/>
    <property type="project" value="UniProtKB-SubCell"/>
</dbReference>